<evidence type="ECO:0000313" key="2">
    <source>
        <dbReference type="Proteomes" id="UP000187012"/>
    </source>
</evidence>
<dbReference type="EMBL" id="CYGX02000111">
    <property type="protein sequence ID" value="SIT48738.1"/>
    <property type="molecule type" value="Genomic_DNA"/>
</dbReference>
<name>A0A1N7SMT3_9BURK</name>
<reference evidence="1 2" key="1">
    <citation type="submission" date="2016-12" db="EMBL/GenBank/DDBJ databases">
        <authorList>
            <person name="Song W.-J."/>
            <person name="Kurnit D.M."/>
        </authorList>
    </citation>
    <scope>NUCLEOTIDE SEQUENCE [LARGE SCALE GENOMIC DNA]</scope>
    <source>
        <strain evidence="1 2">STM7296</strain>
    </source>
</reference>
<keyword evidence="2" id="KW-1185">Reference proteome</keyword>
<gene>
    <name evidence="1" type="ORF">BN2475_1110006</name>
</gene>
<protein>
    <submittedName>
        <fullName evidence="1">Uncharacterized protein</fullName>
    </submittedName>
</protein>
<dbReference type="AlphaFoldDB" id="A0A1N7SMT3"/>
<organism evidence="1 2">
    <name type="scientific">Paraburkholderia ribeironis</name>
    <dbReference type="NCBI Taxonomy" id="1247936"/>
    <lineage>
        <taxon>Bacteria</taxon>
        <taxon>Pseudomonadati</taxon>
        <taxon>Pseudomonadota</taxon>
        <taxon>Betaproteobacteria</taxon>
        <taxon>Burkholderiales</taxon>
        <taxon>Burkholderiaceae</taxon>
        <taxon>Paraburkholderia</taxon>
    </lineage>
</organism>
<dbReference type="STRING" id="1247936.BN2475_1110006"/>
<dbReference type="Proteomes" id="UP000187012">
    <property type="component" value="Unassembled WGS sequence"/>
</dbReference>
<sequence>MQQISQILQDILNLTRYAAAPFILTGRPDSVRQWLSVLQERLSAIRLLVDNALASFEQARDGETDDWTDEERVLSDEWVLRKYPNEPESVRAALRKAWVDGQRLRAR</sequence>
<dbReference type="OrthoDB" id="9112480at2"/>
<accession>A0A1N7SMT3</accession>
<evidence type="ECO:0000313" key="1">
    <source>
        <dbReference type="EMBL" id="SIT48738.1"/>
    </source>
</evidence>
<dbReference type="RefSeq" id="WP_094783194.1">
    <property type="nucleotide sequence ID" value="NZ_CYGX02000111.1"/>
</dbReference>
<proteinExistence type="predicted"/>